<dbReference type="SMART" id="SM00184">
    <property type="entry name" value="RING"/>
    <property type="match status" value="1"/>
</dbReference>
<reference evidence="7" key="1">
    <citation type="submission" date="2021-01" db="EMBL/GenBank/DDBJ databases">
        <authorList>
            <person name="Corre E."/>
            <person name="Pelletier E."/>
            <person name="Niang G."/>
            <person name="Scheremetjew M."/>
            <person name="Finn R."/>
            <person name="Kale V."/>
            <person name="Holt S."/>
            <person name="Cochrane G."/>
            <person name="Meng A."/>
            <person name="Brown T."/>
            <person name="Cohen L."/>
        </authorList>
    </citation>
    <scope>NUCLEOTIDE SEQUENCE</scope>
    <source>
        <strain evidence="7">CCMP1756</strain>
    </source>
</reference>
<gene>
    <name evidence="7" type="ORF">PCAL00307_LOCUS9135</name>
    <name evidence="8" type="ORF">PECAL_4P12910</name>
</gene>
<dbReference type="Gene3D" id="3.30.40.10">
    <property type="entry name" value="Zinc/RING finger domain, C3HC4 (zinc finger)"/>
    <property type="match status" value="1"/>
</dbReference>
<dbReference type="GO" id="GO:0003700">
    <property type="term" value="F:DNA-binding transcription factor activity"/>
    <property type="evidence" value="ECO:0007669"/>
    <property type="project" value="InterPro"/>
</dbReference>
<accession>A0A7S3ZTR8</accession>
<dbReference type="CDD" id="cd04508">
    <property type="entry name" value="Tudor_SF"/>
    <property type="match status" value="1"/>
</dbReference>
<reference evidence="8" key="2">
    <citation type="submission" date="2021-11" db="EMBL/GenBank/DDBJ databases">
        <authorList>
            <consortium name="Genoscope - CEA"/>
            <person name="William W."/>
        </authorList>
    </citation>
    <scope>NUCLEOTIDE SEQUENCE</scope>
</reference>
<dbReference type="GO" id="GO:0061630">
    <property type="term" value="F:ubiquitin protein ligase activity"/>
    <property type="evidence" value="ECO:0007669"/>
    <property type="project" value="TreeGrafter"/>
</dbReference>
<evidence type="ECO:0000313" key="9">
    <source>
        <dbReference type="Proteomes" id="UP000789595"/>
    </source>
</evidence>
<dbReference type="Pfam" id="PF13639">
    <property type="entry name" value="zf-RING_2"/>
    <property type="match status" value="1"/>
</dbReference>
<dbReference type="EMBL" id="HBIW01010707">
    <property type="protein sequence ID" value="CAE0693699.1"/>
    <property type="molecule type" value="Transcribed_RNA"/>
</dbReference>
<keyword evidence="9" id="KW-1185">Reference proteome</keyword>
<feature type="domain" description="RING-type" evidence="6">
    <location>
        <begin position="6"/>
        <end position="55"/>
    </location>
</feature>
<dbReference type="InterPro" id="IPR016177">
    <property type="entry name" value="DNA-bd_dom_sf"/>
</dbReference>
<name>A0A7S3ZTR8_9STRA</name>
<dbReference type="PANTHER" id="PTHR45969">
    <property type="entry name" value="RING ZINC FINGER PROTEIN-RELATED"/>
    <property type="match status" value="1"/>
</dbReference>
<evidence type="ECO:0000256" key="3">
    <source>
        <dbReference type="ARBA" id="ARBA00022833"/>
    </source>
</evidence>
<keyword evidence="3" id="KW-0862">Zinc</keyword>
<dbReference type="AlphaFoldDB" id="A0A7S3ZTR8"/>
<dbReference type="SUPFAM" id="SSF57850">
    <property type="entry name" value="RING/U-box"/>
    <property type="match status" value="1"/>
</dbReference>
<dbReference type="Gene3D" id="2.30.30.140">
    <property type="match status" value="1"/>
</dbReference>
<dbReference type="Proteomes" id="UP000789595">
    <property type="component" value="Unassembled WGS sequence"/>
</dbReference>
<proteinExistence type="predicted"/>
<evidence type="ECO:0000313" key="7">
    <source>
        <dbReference type="EMBL" id="CAE0693699.1"/>
    </source>
</evidence>
<evidence type="ECO:0000259" key="6">
    <source>
        <dbReference type="PROSITE" id="PS50089"/>
    </source>
</evidence>
<evidence type="ECO:0000256" key="4">
    <source>
        <dbReference type="PROSITE-ProRule" id="PRU00175"/>
    </source>
</evidence>
<dbReference type="EMBL" id="CAKKNE010000004">
    <property type="protein sequence ID" value="CAH0374034.1"/>
    <property type="molecule type" value="Genomic_DNA"/>
</dbReference>
<dbReference type="PANTHER" id="PTHR45969:SF69">
    <property type="entry name" value="FINGER DOMAIN PROTEIN, PUTATIVE (AFU_ORTHOLOGUE AFUA_3G12190)-RELATED"/>
    <property type="match status" value="1"/>
</dbReference>
<dbReference type="InterPro" id="IPR036955">
    <property type="entry name" value="AP2/ERF_dom_sf"/>
</dbReference>
<dbReference type="GO" id="GO:0016567">
    <property type="term" value="P:protein ubiquitination"/>
    <property type="evidence" value="ECO:0007669"/>
    <property type="project" value="TreeGrafter"/>
</dbReference>
<dbReference type="GO" id="GO:0003677">
    <property type="term" value="F:DNA binding"/>
    <property type="evidence" value="ECO:0007669"/>
    <property type="project" value="InterPro"/>
</dbReference>
<dbReference type="InterPro" id="IPR013083">
    <property type="entry name" value="Znf_RING/FYVE/PHD"/>
</dbReference>
<dbReference type="GO" id="GO:0008270">
    <property type="term" value="F:zinc ion binding"/>
    <property type="evidence" value="ECO:0007669"/>
    <property type="project" value="UniProtKB-KW"/>
</dbReference>
<evidence type="ECO:0000256" key="1">
    <source>
        <dbReference type="ARBA" id="ARBA00022723"/>
    </source>
</evidence>
<dbReference type="SUPFAM" id="SSF54171">
    <property type="entry name" value="DNA-binding domain"/>
    <property type="match status" value="2"/>
</dbReference>
<evidence type="ECO:0000313" key="8">
    <source>
        <dbReference type="EMBL" id="CAH0374034.1"/>
    </source>
</evidence>
<keyword evidence="2 4" id="KW-0863">Zinc-finger</keyword>
<dbReference type="InterPro" id="IPR001841">
    <property type="entry name" value="Znf_RING"/>
</dbReference>
<dbReference type="Gene3D" id="3.30.730.10">
    <property type="entry name" value="AP2/ERF domain"/>
    <property type="match status" value="2"/>
</dbReference>
<dbReference type="PROSITE" id="PS50089">
    <property type="entry name" value="ZF_RING_2"/>
    <property type="match status" value="1"/>
</dbReference>
<sequence>MAGEQCSICLEALDGGVTALACGHRFHAACLARLASAAGTTATRRGALTACPNCRTVSRVALTPVATFSVGDRVEALWGQKWYPGEVDAVVDGGRAYEIIWDDGDDGEVRAAHVRAAPAPARTALPPVMAPPAPPPVPPPLAPRDIVPAAVADGDGGARGARTASSRFWGVTWYRRDKIWKAFYRDADGKCRLVGVFDDEEEAARARDQAIRDAGLEGKRRINAVDATGALVPRGWGDRSAVVAPDPALALTETTSKFWGVSWDKTRRRWQAHYTDANGKLRTVGLFDTQEQAAHAVNAAIRALPQHVQRRRNINPVVDGQLVPKKRKAKGHAPDYATRKRRRDERAAAAPSTRTRRPRRAVSYEEDPDFEL</sequence>
<feature type="region of interest" description="Disordered" evidence="5">
    <location>
        <begin position="312"/>
        <end position="372"/>
    </location>
</feature>
<organism evidence="7">
    <name type="scientific">Pelagomonas calceolata</name>
    <dbReference type="NCBI Taxonomy" id="35677"/>
    <lineage>
        <taxon>Eukaryota</taxon>
        <taxon>Sar</taxon>
        <taxon>Stramenopiles</taxon>
        <taxon>Ochrophyta</taxon>
        <taxon>Pelagophyceae</taxon>
        <taxon>Pelagomonadales</taxon>
        <taxon>Pelagomonadaceae</taxon>
        <taxon>Pelagomonas</taxon>
    </lineage>
</organism>
<dbReference type="CDD" id="cd16448">
    <property type="entry name" value="RING-H2"/>
    <property type="match status" value="1"/>
</dbReference>
<keyword evidence="1" id="KW-0479">Metal-binding</keyword>
<evidence type="ECO:0000256" key="5">
    <source>
        <dbReference type="SAM" id="MobiDB-lite"/>
    </source>
</evidence>
<protein>
    <recommendedName>
        <fullName evidence="6">RING-type domain-containing protein</fullName>
    </recommendedName>
</protein>
<evidence type="ECO:0000256" key="2">
    <source>
        <dbReference type="ARBA" id="ARBA00022771"/>
    </source>
</evidence>